<keyword evidence="8" id="KW-1185">Reference proteome</keyword>
<dbReference type="GO" id="GO:0006631">
    <property type="term" value="P:fatty acid metabolic process"/>
    <property type="evidence" value="ECO:0007669"/>
    <property type="project" value="UniProtKB-KW"/>
</dbReference>
<evidence type="ECO:0000256" key="4">
    <source>
        <dbReference type="ARBA" id="ARBA00023098"/>
    </source>
</evidence>
<evidence type="ECO:0000256" key="3">
    <source>
        <dbReference type="ARBA" id="ARBA00022832"/>
    </source>
</evidence>
<dbReference type="STRING" id="5364.A0A5C3NLE7"/>
<dbReference type="EMBL" id="ML213503">
    <property type="protein sequence ID" value="TFK57306.1"/>
    <property type="molecule type" value="Genomic_DNA"/>
</dbReference>
<evidence type="ECO:0000256" key="2">
    <source>
        <dbReference type="ARBA" id="ARBA00022598"/>
    </source>
</evidence>
<dbReference type="InterPro" id="IPR000873">
    <property type="entry name" value="AMP-dep_synth/lig_dom"/>
</dbReference>
<dbReference type="PANTHER" id="PTHR43859">
    <property type="entry name" value="ACYL-ACTIVATING ENZYME"/>
    <property type="match status" value="1"/>
</dbReference>
<protein>
    <submittedName>
        <fullName evidence="7">Acetyl-CoA synthetase-like protein</fullName>
    </submittedName>
</protein>
<dbReference type="InterPro" id="IPR045851">
    <property type="entry name" value="AMP-bd_C_sf"/>
</dbReference>
<evidence type="ECO:0000313" key="7">
    <source>
        <dbReference type="EMBL" id="TFK57306.1"/>
    </source>
</evidence>
<sequence>MPFPGIEDFRPTPDSIPPPNALYRLKHPEGLPVHIYPLNPLDFVLRAAQIYPDKLAVAHPDVERPAYYSYAVWAQRIQNLAYALIRAGIQPGDRVAVIAPNWFYVHHGVFAARAILTPVNTRLTKPEVDYILDHSGSKLILVDHEYTHLVKGAKVLVIISNDTGRIGDPYEEFLSNGRRFSQEKGWQGLVTEKDEDAGACLCYTSGTTGRPKGVLTTLRINLSVVRAVSSVALNSKVMVVRILPMFHAAGWTYPWAITFAFASQITLRTVSYPHIWNHLLHSNVSHYCGAPTVQIGLVNAPEAKPLERPVSAIIAGSAPTAHLIGELEKRGIQPVHVYGLTYTLGPFTRNYFQPAWQHLSHEERSKMRARQGHSFATAQEARVVYASEEGNVSDGELKDVPKDGKTIGEVVTRGNIGETFYFRDPEATRKAFQGNHFHSGDLAIWHPDGSIGIVDRSKDIIISGGETDNALQNASKLAEHPDVLEVSVVGRPHPKWGERAMAFVVLRGEVIEQWAKKHDKFAEDLKQHARSRLPGFACPEWVEVVPELPKTSTGKILKTQLRKYVAKL</sequence>
<evidence type="ECO:0000259" key="6">
    <source>
        <dbReference type="Pfam" id="PF13193"/>
    </source>
</evidence>
<dbReference type="Gene3D" id="3.30.300.30">
    <property type="match status" value="1"/>
</dbReference>
<dbReference type="Pfam" id="PF00501">
    <property type="entry name" value="AMP-binding"/>
    <property type="match status" value="1"/>
</dbReference>
<gene>
    <name evidence="7" type="ORF">OE88DRAFT_1650949</name>
</gene>
<proteinExistence type="inferred from homology"/>
<keyword evidence="2" id="KW-0436">Ligase</keyword>
<accession>A0A5C3NLE7</accession>
<dbReference type="SUPFAM" id="SSF56801">
    <property type="entry name" value="Acetyl-CoA synthetase-like"/>
    <property type="match status" value="1"/>
</dbReference>
<dbReference type="PANTHER" id="PTHR43859:SF4">
    <property type="entry name" value="BUTANOATE--COA LIGASE AAE1-RELATED"/>
    <property type="match status" value="1"/>
</dbReference>
<name>A0A5C3NLE7_9AGAM</name>
<keyword evidence="3" id="KW-0276">Fatty acid metabolism</keyword>
<comment type="similarity">
    <text evidence="1">Belongs to the ATP-dependent AMP-binding enzyme family.</text>
</comment>
<dbReference type="AlphaFoldDB" id="A0A5C3NLE7"/>
<dbReference type="Pfam" id="PF13193">
    <property type="entry name" value="AMP-binding_C"/>
    <property type="match status" value="1"/>
</dbReference>
<reference evidence="7 8" key="1">
    <citation type="journal article" date="2019" name="Nat. Ecol. Evol.">
        <title>Megaphylogeny resolves global patterns of mushroom evolution.</title>
        <authorList>
            <person name="Varga T."/>
            <person name="Krizsan K."/>
            <person name="Foldi C."/>
            <person name="Dima B."/>
            <person name="Sanchez-Garcia M."/>
            <person name="Sanchez-Ramirez S."/>
            <person name="Szollosi G.J."/>
            <person name="Szarkandi J.G."/>
            <person name="Papp V."/>
            <person name="Albert L."/>
            <person name="Andreopoulos W."/>
            <person name="Angelini C."/>
            <person name="Antonin V."/>
            <person name="Barry K.W."/>
            <person name="Bougher N.L."/>
            <person name="Buchanan P."/>
            <person name="Buyck B."/>
            <person name="Bense V."/>
            <person name="Catcheside P."/>
            <person name="Chovatia M."/>
            <person name="Cooper J."/>
            <person name="Damon W."/>
            <person name="Desjardin D."/>
            <person name="Finy P."/>
            <person name="Geml J."/>
            <person name="Haridas S."/>
            <person name="Hughes K."/>
            <person name="Justo A."/>
            <person name="Karasinski D."/>
            <person name="Kautmanova I."/>
            <person name="Kiss B."/>
            <person name="Kocsube S."/>
            <person name="Kotiranta H."/>
            <person name="LaButti K.M."/>
            <person name="Lechner B.E."/>
            <person name="Liimatainen K."/>
            <person name="Lipzen A."/>
            <person name="Lukacs Z."/>
            <person name="Mihaltcheva S."/>
            <person name="Morgado L.N."/>
            <person name="Niskanen T."/>
            <person name="Noordeloos M.E."/>
            <person name="Ohm R.A."/>
            <person name="Ortiz-Santana B."/>
            <person name="Ovrebo C."/>
            <person name="Racz N."/>
            <person name="Riley R."/>
            <person name="Savchenko A."/>
            <person name="Shiryaev A."/>
            <person name="Soop K."/>
            <person name="Spirin V."/>
            <person name="Szebenyi C."/>
            <person name="Tomsovsky M."/>
            <person name="Tulloss R.E."/>
            <person name="Uehling J."/>
            <person name="Grigoriev I.V."/>
            <person name="Vagvolgyi C."/>
            <person name="Papp T."/>
            <person name="Martin F.M."/>
            <person name="Miettinen O."/>
            <person name="Hibbett D.S."/>
            <person name="Nagy L.G."/>
        </authorList>
    </citation>
    <scope>NUCLEOTIDE SEQUENCE [LARGE SCALE GENOMIC DNA]</scope>
    <source>
        <strain evidence="7 8">OMC1185</strain>
    </source>
</reference>
<feature type="domain" description="AMP-dependent synthetase/ligase" evidence="5">
    <location>
        <begin position="46"/>
        <end position="415"/>
    </location>
</feature>
<organism evidence="7 8">
    <name type="scientific">Heliocybe sulcata</name>
    <dbReference type="NCBI Taxonomy" id="5364"/>
    <lineage>
        <taxon>Eukaryota</taxon>
        <taxon>Fungi</taxon>
        <taxon>Dikarya</taxon>
        <taxon>Basidiomycota</taxon>
        <taxon>Agaricomycotina</taxon>
        <taxon>Agaricomycetes</taxon>
        <taxon>Gloeophyllales</taxon>
        <taxon>Gloeophyllaceae</taxon>
        <taxon>Heliocybe</taxon>
    </lineage>
</organism>
<dbReference type="Proteomes" id="UP000305948">
    <property type="component" value="Unassembled WGS sequence"/>
</dbReference>
<dbReference type="Gene3D" id="3.40.50.12780">
    <property type="entry name" value="N-terminal domain of ligase-like"/>
    <property type="match status" value="1"/>
</dbReference>
<evidence type="ECO:0000259" key="5">
    <source>
        <dbReference type="Pfam" id="PF00501"/>
    </source>
</evidence>
<dbReference type="InterPro" id="IPR025110">
    <property type="entry name" value="AMP-bd_C"/>
</dbReference>
<dbReference type="GO" id="GO:0016874">
    <property type="term" value="F:ligase activity"/>
    <property type="evidence" value="ECO:0007669"/>
    <property type="project" value="UniProtKB-KW"/>
</dbReference>
<evidence type="ECO:0000256" key="1">
    <source>
        <dbReference type="ARBA" id="ARBA00006432"/>
    </source>
</evidence>
<feature type="domain" description="AMP-binding enzyme C-terminal" evidence="6">
    <location>
        <begin position="476"/>
        <end position="555"/>
    </location>
</feature>
<dbReference type="PROSITE" id="PS00455">
    <property type="entry name" value="AMP_BINDING"/>
    <property type="match status" value="1"/>
</dbReference>
<dbReference type="InterPro" id="IPR020845">
    <property type="entry name" value="AMP-binding_CS"/>
</dbReference>
<dbReference type="OrthoDB" id="10253115at2759"/>
<evidence type="ECO:0000313" key="8">
    <source>
        <dbReference type="Proteomes" id="UP000305948"/>
    </source>
</evidence>
<keyword evidence="4" id="KW-0443">Lipid metabolism</keyword>
<dbReference type="InterPro" id="IPR042099">
    <property type="entry name" value="ANL_N_sf"/>
</dbReference>